<evidence type="ECO:0000256" key="1">
    <source>
        <dbReference type="SAM" id="MobiDB-lite"/>
    </source>
</evidence>
<dbReference type="OrthoDB" id="8006031at2"/>
<feature type="region of interest" description="Disordered" evidence="1">
    <location>
        <begin position="283"/>
        <end position="309"/>
    </location>
</feature>
<evidence type="ECO:0000313" key="2">
    <source>
        <dbReference type="EMBL" id="SDM66060.1"/>
    </source>
</evidence>
<dbReference type="AlphaFoldDB" id="A0A1G9V1U5"/>
<proteinExistence type="predicted"/>
<accession>A0A1G9V1U5</accession>
<dbReference type="EMBL" id="FNHS01000003">
    <property type="protein sequence ID" value="SDM66060.1"/>
    <property type="molecule type" value="Genomic_DNA"/>
</dbReference>
<organism evidence="2 3">
    <name type="scientific">Methylobacterium phyllostachyos</name>
    <dbReference type="NCBI Taxonomy" id="582672"/>
    <lineage>
        <taxon>Bacteria</taxon>
        <taxon>Pseudomonadati</taxon>
        <taxon>Pseudomonadota</taxon>
        <taxon>Alphaproteobacteria</taxon>
        <taxon>Hyphomicrobiales</taxon>
        <taxon>Methylobacteriaceae</taxon>
        <taxon>Methylobacterium</taxon>
    </lineage>
</organism>
<protein>
    <submittedName>
        <fullName evidence="2">Uncharacterized protein</fullName>
    </submittedName>
</protein>
<dbReference type="Proteomes" id="UP000198704">
    <property type="component" value="Unassembled WGS sequence"/>
</dbReference>
<keyword evidence="3" id="KW-1185">Reference proteome</keyword>
<name>A0A1G9V1U5_9HYPH</name>
<reference evidence="3" key="1">
    <citation type="submission" date="2016-10" db="EMBL/GenBank/DDBJ databases">
        <authorList>
            <person name="Varghese N."/>
            <person name="Submissions S."/>
        </authorList>
    </citation>
    <scope>NUCLEOTIDE SEQUENCE [LARGE SCALE GENOMIC DNA]</scope>
    <source>
        <strain evidence="3">BL47</strain>
    </source>
</reference>
<sequence length="367" mass="38901">MAREANVDLDVYQDPDPVVVHRIIAQYGAEAAAERWHWMSTRRLASIAARGRARDGALARLRRTSAYEPLTVAVAIETAFALGSGTAGERAAGMHKGNLLNYLAQRGLDNPAITPEERGRVSRDGARALRGDVEAAARVEARHAYERAVAGVLRVAIPMIDPQPRVGRYRLPEPSPELAAALAGHDPVAVATVFPGLVLPAAPSPADAEWEAAAPPAVATPVTPASKEPTMPFASKVPSDDVIRAHHAETPRALALAKRWGVTDVTVYKHLARLGLTNRRAKGEPLALPAPTPAAAPEHEPSNVVPFEAPHAEPAPARAALQWDLAFPSRLGLEDLVLAVALAQRTGLVADDAVRFVRADAAAARPA</sequence>
<dbReference type="STRING" id="582672.SAMN05216360_10339"/>
<dbReference type="RefSeq" id="WP_091713997.1">
    <property type="nucleotide sequence ID" value="NZ_FNHS01000003.1"/>
</dbReference>
<evidence type="ECO:0000313" key="3">
    <source>
        <dbReference type="Proteomes" id="UP000198704"/>
    </source>
</evidence>
<gene>
    <name evidence="2" type="ORF">SAMN05216360_10339</name>
</gene>